<protein>
    <submittedName>
        <fullName evidence="2">ABC-2 type transport system permease protein</fullName>
    </submittedName>
</protein>
<feature type="transmembrane region" description="Helical" evidence="1">
    <location>
        <begin position="117"/>
        <end position="139"/>
    </location>
</feature>
<feature type="transmembrane region" description="Helical" evidence="1">
    <location>
        <begin position="146"/>
        <end position="169"/>
    </location>
</feature>
<reference evidence="2 3" key="1">
    <citation type="submission" date="2020-08" db="EMBL/GenBank/DDBJ databases">
        <title>Genomic Encyclopedia of Type Strains, Phase IV (KMG-IV): sequencing the most valuable type-strain genomes for metagenomic binning, comparative biology and taxonomic classification.</title>
        <authorList>
            <person name="Goeker M."/>
        </authorList>
    </citation>
    <scope>NUCLEOTIDE SEQUENCE [LARGE SCALE GENOMIC DNA]</scope>
    <source>
        <strain evidence="2 3">DSM 2461</strain>
    </source>
</reference>
<dbReference type="AlphaFoldDB" id="A0A841R761"/>
<keyword evidence="1" id="KW-1133">Transmembrane helix</keyword>
<name>A0A841R761_9SPIO</name>
<keyword evidence="1" id="KW-0812">Transmembrane</keyword>
<dbReference type="RefSeq" id="WP_184745110.1">
    <property type="nucleotide sequence ID" value="NZ_JACHGJ010000002.1"/>
</dbReference>
<gene>
    <name evidence="2" type="ORF">HNR50_001333</name>
</gene>
<dbReference type="InterPro" id="IPR010390">
    <property type="entry name" value="ABC-2_transporter-like"/>
</dbReference>
<comment type="caution">
    <text evidence="2">The sequence shown here is derived from an EMBL/GenBank/DDBJ whole genome shotgun (WGS) entry which is preliminary data.</text>
</comment>
<dbReference type="PANTHER" id="PTHR36832">
    <property type="entry name" value="SLR1174 PROTEIN-RELATED"/>
    <property type="match status" value="1"/>
</dbReference>
<dbReference type="PANTHER" id="PTHR36832:SF1">
    <property type="entry name" value="SLR1174 PROTEIN"/>
    <property type="match status" value="1"/>
</dbReference>
<dbReference type="Proteomes" id="UP000587760">
    <property type="component" value="Unassembled WGS sequence"/>
</dbReference>
<proteinExistence type="predicted"/>
<dbReference type="Pfam" id="PF06182">
    <property type="entry name" value="ABC2_membrane_6"/>
    <property type="match status" value="1"/>
</dbReference>
<dbReference type="EMBL" id="JACHGJ010000002">
    <property type="protein sequence ID" value="MBB6479675.1"/>
    <property type="molecule type" value="Genomic_DNA"/>
</dbReference>
<evidence type="ECO:0000313" key="2">
    <source>
        <dbReference type="EMBL" id="MBB6479675.1"/>
    </source>
</evidence>
<keyword evidence="3" id="KW-1185">Reference proteome</keyword>
<feature type="transmembrane region" description="Helical" evidence="1">
    <location>
        <begin position="175"/>
        <end position="195"/>
    </location>
</feature>
<feature type="transmembrane region" description="Helical" evidence="1">
    <location>
        <begin position="21"/>
        <end position="46"/>
    </location>
</feature>
<organism evidence="2 3">
    <name type="scientific">Spirochaeta isovalerica</name>
    <dbReference type="NCBI Taxonomy" id="150"/>
    <lineage>
        <taxon>Bacteria</taxon>
        <taxon>Pseudomonadati</taxon>
        <taxon>Spirochaetota</taxon>
        <taxon>Spirochaetia</taxon>
        <taxon>Spirochaetales</taxon>
        <taxon>Spirochaetaceae</taxon>
        <taxon>Spirochaeta</taxon>
    </lineage>
</organism>
<accession>A0A841R761</accession>
<keyword evidence="1" id="KW-0472">Membrane</keyword>
<sequence>MIHWRKYFKIFSCTVRDQFAYIPAYLIGNIFLVVVLFVFFSLWSVIYSGKALIAGLSMTQTLWYLSFAETIELSKARVYNQIQEEVKEGSIAYALGRPYSYNGFKVARSLGESLVKAIPILILGFIVCSLFTGILPGYFRAIPFGLVLITGGIILNLMWGIIIGLLAFWTEEVTPFYWILQKLIFIAGGMFLPIDFFPQWLQGTAKVLPFAYSAYWPAITIVNFSMENFMTALTGQVFYITVLGLVAYGIFRTALKKIHVQGG</sequence>
<evidence type="ECO:0000313" key="3">
    <source>
        <dbReference type="Proteomes" id="UP000587760"/>
    </source>
</evidence>
<feature type="transmembrane region" description="Helical" evidence="1">
    <location>
        <begin position="207"/>
        <end position="226"/>
    </location>
</feature>
<feature type="transmembrane region" description="Helical" evidence="1">
    <location>
        <begin position="232"/>
        <end position="251"/>
    </location>
</feature>
<evidence type="ECO:0000256" key="1">
    <source>
        <dbReference type="SAM" id="Phobius"/>
    </source>
</evidence>